<organism evidence="2 3">
    <name type="scientific">Effrenium voratum</name>
    <dbReference type="NCBI Taxonomy" id="2562239"/>
    <lineage>
        <taxon>Eukaryota</taxon>
        <taxon>Sar</taxon>
        <taxon>Alveolata</taxon>
        <taxon>Dinophyceae</taxon>
        <taxon>Suessiales</taxon>
        <taxon>Symbiodiniaceae</taxon>
        <taxon>Effrenium</taxon>
    </lineage>
</organism>
<gene>
    <name evidence="2" type="ORF">EVOR1521_LOCUS18001</name>
</gene>
<feature type="region of interest" description="Disordered" evidence="1">
    <location>
        <begin position="136"/>
        <end position="171"/>
    </location>
</feature>
<dbReference type="AlphaFoldDB" id="A0AA36N799"/>
<sequence>MMRGGDERLAAFQKYVLAEGDPLAVETVLRFRKMQEVSDTDRGHYIVWDAVVSKHSGDTCAAGRFAQKRRGEANGTSTCRNTGAETFLWYSEQERQVVTKRIDEVAAELGADPGTAMALMGHFGANAVASQSAGAPLRVLDPPGSTPSPKPKAEAKKKQRKEKQAGSEMELHLPENGELALFIPAWIQSATAAQGQCAQLVAQLLGF</sequence>
<keyword evidence="3" id="KW-1185">Reference proteome</keyword>
<dbReference type="EMBL" id="CAUJNA010002469">
    <property type="protein sequence ID" value="CAJ1393056.1"/>
    <property type="molecule type" value="Genomic_DNA"/>
</dbReference>
<protein>
    <submittedName>
        <fullName evidence="2">Uncharacterized protein</fullName>
    </submittedName>
</protein>
<feature type="compositionally biased region" description="Basic and acidic residues" evidence="1">
    <location>
        <begin position="151"/>
        <end position="171"/>
    </location>
</feature>
<comment type="caution">
    <text evidence="2">The sequence shown here is derived from an EMBL/GenBank/DDBJ whole genome shotgun (WGS) entry which is preliminary data.</text>
</comment>
<evidence type="ECO:0000313" key="2">
    <source>
        <dbReference type="EMBL" id="CAJ1393056.1"/>
    </source>
</evidence>
<name>A0AA36N799_9DINO</name>
<proteinExistence type="predicted"/>
<evidence type="ECO:0000256" key="1">
    <source>
        <dbReference type="SAM" id="MobiDB-lite"/>
    </source>
</evidence>
<evidence type="ECO:0000313" key="3">
    <source>
        <dbReference type="Proteomes" id="UP001178507"/>
    </source>
</evidence>
<dbReference type="Proteomes" id="UP001178507">
    <property type="component" value="Unassembled WGS sequence"/>
</dbReference>
<reference evidence="2" key="1">
    <citation type="submission" date="2023-08" db="EMBL/GenBank/DDBJ databases">
        <authorList>
            <person name="Chen Y."/>
            <person name="Shah S."/>
            <person name="Dougan E. K."/>
            <person name="Thang M."/>
            <person name="Chan C."/>
        </authorList>
    </citation>
    <scope>NUCLEOTIDE SEQUENCE</scope>
</reference>
<accession>A0AA36N799</accession>